<evidence type="ECO:0000259" key="2">
    <source>
        <dbReference type="Pfam" id="PF03703"/>
    </source>
</evidence>
<keyword evidence="1" id="KW-0472">Membrane</keyword>
<gene>
    <name evidence="3" type="ORF">ASZ90_014883</name>
</gene>
<dbReference type="InterPro" id="IPR005182">
    <property type="entry name" value="YdbS-like_PH"/>
</dbReference>
<organism evidence="3">
    <name type="scientific">hydrocarbon metagenome</name>
    <dbReference type="NCBI Taxonomy" id="938273"/>
    <lineage>
        <taxon>unclassified sequences</taxon>
        <taxon>metagenomes</taxon>
        <taxon>ecological metagenomes</taxon>
    </lineage>
</organism>
<name>A0A0W8F3I3_9ZZZZ</name>
<evidence type="ECO:0000313" key="3">
    <source>
        <dbReference type="EMBL" id="KUG15466.1"/>
    </source>
</evidence>
<feature type="transmembrane region" description="Helical" evidence="1">
    <location>
        <begin position="16"/>
        <end position="39"/>
    </location>
</feature>
<dbReference type="Pfam" id="PF03703">
    <property type="entry name" value="bPH_2"/>
    <property type="match status" value="1"/>
</dbReference>
<dbReference type="PANTHER" id="PTHR34473">
    <property type="entry name" value="UPF0699 TRANSMEMBRANE PROTEIN YDBS"/>
    <property type="match status" value="1"/>
</dbReference>
<evidence type="ECO:0000256" key="1">
    <source>
        <dbReference type="SAM" id="Phobius"/>
    </source>
</evidence>
<reference evidence="3" key="1">
    <citation type="journal article" date="2015" name="Proc. Natl. Acad. Sci. U.S.A.">
        <title>Networks of energetic and metabolic interactions define dynamics in microbial communities.</title>
        <authorList>
            <person name="Embree M."/>
            <person name="Liu J.K."/>
            <person name="Al-Bassam M.M."/>
            <person name="Zengler K."/>
        </authorList>
    </citation>
    <scope>NUCLEOTIDE SEQUENCE</scope>
</reference>
<accession>A0A0W8F3I3</accession>
<keyword evidence="1" id="KW-0812">Transmembrane</keyword>
<dbReference type="AlphaFoldDB" id="A0A0W8F3I3"/>
<proteinExistence type="predicted"/>
<keyword evidence="1" id="KW-1133">Transmembrane helix</keyword>
<feature type="transmembrane region" description="Helical" evidence="1">
    <location>
        <begin position="45"/>
        <end position="66"/>
    </location>
</feature>
<dbReference type="EMBL" id="LNQE01001554">
    <property type="protein sequence ID" value="KUG15466.1"/>
    <property type="molecule type" value="Genomic_DNA"/>
</dbReference>
<protein>
    <submittedName>
        <fullName evidence="3">Membrane-flanked domain</fullName>
    </submittedName>
</protein>
<dbReference type="PANTHER" id="PTHR34473:SF2">
    <property type="entry name" value="UPF0699 TRANSMEMBRANE PROTEIN YDBT"/>
    <property type="match status" value="1"/>
</dbReference>
<sequence length="189" mass="21502">MVVLEVIPERNLRTLYLVYLLFIVWGGILTWLVPLVFFIQPFHALAVSVPLLAIILLAVWWTGAYYQTIRYRFTRFEIAWERGVWFRQTGIVPYHRITNMDIMQGPLSRFFGLSLLKVQTAGYSVGSASTAELKIEGLREPEPVRQFIREQMQAGGGVPRAPEGTGVSVDEKILAEVVAIRSLLEERPP</sequence>
<comment type="caution">
    <text evidence="3">The sequence shown here is derived from an EMBL/GenBank/DDBJ whole genome shotgun (WGS) entry which is preliminary data.</text>
</comment>
<feature type="domain" description="YdbS-like PH" evidence="2">
    <location>
        <begin position="66"/>
        <end position="143"/>
    </location>
</feature>